<reference evidence="2 3" key="1">
    <citation type="journal article" date="2016" name="Nat. Commun.">
        <title>Thousands of microbial genomes shed light on interconnected biogeochemical processes in an aquifer system.</title>
        <authorList>
            <person name="Anantharaman K."/>
            <person name="Brown C.T."/>
            <person name="Hug L.A."/>
            <person name="Sharon I."/>
            <person name="Castelle C.J."/>
            <person name="Probst A.J."/>
            <person name="Thomas B.C."/>
            <person name="Singh A."/>
            <person name="Wilkins M.J."/>
            <person name="Karaoz U."/>
            <person name="Brodie E.L."/>
            <person name="Williams K.H."/>
            <person name="Hubbard S.S."/>
            <person name="Banfield J.F."/>
        </authorList>
    </citation>
    <scope>NUCLEOTIDE SEQUENCE [LARGE SCALE GENOMIC DNA]</scope>
</reference>
<organism evidence="2 3">
    <name type="scientific">Candidatus Yanofskybacteria bacterium RIFCSPHIGHO2_01_FULL_44_17</name>
    <dbReference type="NCBI Taxonomy" id="1802668"/>
    <lineage>
        <taxon>Bacteria</taxon>
        <taxon>Candidatus Yanofskyibacteriota</taxon>
    </lineage>
</organism>
<dbReference type="Pfam" id="PF20803">
    <property type="entry name" value="PaaX_M"/>
    <property type="match status" value="1"/>
</dbReference>
<proteinExistence type="predicted"/>
<evidence type="ECO:0000313" key="3">
    <source>
        <dbReference type="Proteomes" id="UP000177507"/>
    </source>
</evidence>
<dbReference type="STRING" id="1802668.A2831_01250"/>
<accession>A0A1F8EVE7</accession>
<evidence type="ECO:0000259" key="1">
    <source>
        <dbReference type="Pfam" id="PF20803"/>
    </source>
</evidence>
<comment type="caution">
    <text evidence="2">The sequence shown here is derived from an EMBL/GenBank/DDBJ whole genome shotgun (WGS) entry which is preliminary data.</text>
</comment>
<evidence type="ECO:0000313" key="2">
    <source>
        <dbReference type="EMBL" id="OGN04310.1"/>
    </source>
</evidence>
<sequence length="172" mass="20240">MRYSKYPNYGILDAIERRLYGGLPKSTFKQNLIRSKLFPNKTVLSRKLYALKRRGFIKYSNGVEAVITEKGYKYINFAKLEELKIENKKRDGRWRVIIFDIPEEKRAARDLLRSKLNEWECYQLQKSVYVTCYACEKDIEELVRLLAISKYVCVVVAESLGGREAAVKRYFS</sequence>
<dbReference type="InterPro" id="IPR048846">
    <property type="entry name" value="PaaX-like_central"/>
</dbReference>
<gene>
    <name evidence="2" type="ORF">A2831_01250</name>
</gene>
<dbReference type="EMBL" id="MGJI01000022">
    <property type="protein sequence ID" value="OGN04310.1"/>
    <property type="molecule type" value="Genomic_DNA"/>
</dbReference>
<feature type="domain" description="Transcriptional repressor PaaX-like central Cas2-like" evidence="1">
    <location>
        <begin position="88"/>
        <end position="165"/>
    </location>
</feature>
<name>A0A1F8EVE7_9BACT</name>
<dbReference type="Gene3D" id="3.30.70.2650">
    <property type="match status" value="1"/>
</dbReference>
<dbReference type="Proteomes" id="UP000177507">
    <property type="component" value="Unassembled WGS sequence"/>
</dbReference>
<protein>
    <recommendedName>
        <fullName evidence="1">Transcriptional repressor PaaX-like central Cas2-like domain-containing protein</fullName>
    </recommendedName>
</protein>
<dbReference type="AlphaFoldDB" id="A0A1F8EVE7"/>